<dbReference type="RefSeq" id="WP_393992220.1">
    <property type="nucleotide sequence ID" value="NZ_JBAFVH010000004.1"/>
</dbReference>
<evidence type="ECO:0000256" key="6">
    <source>
        <dbReference type="ARBA" id="ARBA00022989"/>
    </source>
</evidence>
<feature type="transmembrane region" description="Helical" evidence="8">
    <location>
        <begin position="78"/>
        <end position="96"/>
    </location>
</feature>
<feature type="transmembrane region" description="Helical" evidence="8">
    <location>
        <begin position="257"/>
        <end position="281"/>
    </location>
</feature>
<evidence type="ECO:0000256" key="3">
    <source>
        <dbReference type="ARBA" id="ARBA00022448"/>
    </source>
</evidence>
<comment type="similarity">
    <text evidence="2">Belongs to the binding-protein-dependent transport system permease family. CysTW subfamily.</text>
</comment>
<dbReference type="Proteomes" id="UP001604002">
    <property type="component" value="Unassembled WGS sequence"/>
</dbReference>
<dbReference type="EMBL" id="JBAFVH010000004">
    <property type="protein sequence ID" value="MFG1372323.1"/>
    <property type="molecule type" value="Genomic_DNA"/>
</dbReference>
<evidence type="ECO:0000313" key="10">
    <source>
        <dbReference type="EMBL" id="MFG1372323.1"/>
    </source>
</evidence>
<sequence>MAGAVSTPSRAPTLSKDWALALPLAAFFALFFIAPLGLLVSISFQAERQMTGALGLGQYAAFLTDALNLAVLRDTLLVGVKATALCLLFGYPLAFLCTRISARWQAALIFLVVLPIVTSVVVRTFAWIVILGRNGIVNEAILALGLSAQPLRLLFSETGVVIVLAQVQMPLMVLPLITTLQRIDPNLESASQALGAGAWRTFFKVTLPLSLPGIIAGTILTYTACVTAFVTQSLIGGSRLLYMPMLIFQQAMDLQNWPFAAAVSVIFMASVLLIVAMLVALSRSRAARLYG</sequence>
<feature type="domain" description="ABC transmembrane type-1" evidence="9">
    <location>
        <begin position="72"/>
        <end position="278"/>
    </location>
</feature>
<keyword evidence="11" id="KW-1185">Reference proteome</keyword>
<keyword evidence="4" id="KW-1003">Cell membrane</keyword>
<dbReference type="PANTHER" id="PTHR42929:SF5">
    <property type="entry name" value="ABC TRANSPORTER PERMEASE PROTEIN"/>
    <property type="match status" value="1"/>
</dbReference>
<reference evidence="10 11" key="1">
    <citation type="submission" date="2024-02" db="EMBL/GenBank/DDBJ databases">
        <title>Expansion and revision of Xanthobacter and proposal of Roseixanthobacter gen. nov.</title>
        <authorList>
            <person name="Soltysiak M.P.M."/>
            <person name="Jalihal A."/>
            <person name="Ory A."/>
            <person name="Chrisophersen C."/>
            <person name="Lee A.D."/>
            <person name="Boulton J."/>
            <person name="Springer M."/>
        </authorList>
    </citation>
    <scope>NUCLEOTIDE SEQUENCE [LARGE SCALE GENOMIC DNA]</scope>
    <source>
        <strain evidence="10 11">23A</strain>
    </source>
</reference>
<dbReference type="SUPFAM" id="SSF161098">
    <property type="entry name" value="MetI-like"/>
    <property type="match status" value="1"/>
</dbReference>
<evidence type="ECO:0000256" key="8">
    <source>
        <dbReference type="RuleBase" id="RU363032"/>
    </source>
</evidence>
<dbReference type="Pfam" id="PF00528">
    <property type="entry name" value="BPD_transp_1"/>
    <property type="match status" value="1"/>
</dbReference>
<dbReference type="InterPro" id="IPR035906">
    <property type="entry name" value="MetI-like_sf"/>
</dbReference>
<gene>
    <name evidence="10" type="ORF">V5F32_09125</name>
</gene>
<keyword evidence="7 8" id="KW-0472">Membrane</keyword>
<accession>A0ABW6ZUM2</accession>
<evidence type="ECO:0000259" key="9">
    <source>
        <dbReference type="PROSITE" id="PS50928"/>
    </source>
</evidence>
<proteinExistence type="inferred from homology"/>
<evidence type="ECO:0000256" key="1">
    <source>
        <dbReference type="ARBA" id="ARBA00004651"/>
    </source>
</evidence>
<protein>
    <submittedName>
        <fullName evidence="10">ABC transporter permease</fullName>
    </submittedName>
</protein>
<evidence type="ECO:0000256" key="4">
    <source>
        <dbReference type="ARBA" id="ARBA00022475"/>
    </source>
</evidence>
<feature type="transmembrane region" description="Helical" evidence="8">
    <location>
        <begin position="209"/>
        <end position="237"/>
    </location>
</feature>
<dbReference type="InterPro" id="IPR000515">
    <property type="entry name" value="MetI-like"/>
</dbReference>
<keyword evidence="6 8" id="KW-1133">Transmembrane helix</keyword>
<dbReference type="CDD" id="cd06261">
    <property type="entry name" value="TM_PBP2"/>
    <property type="match status" value="1"/>
</dbReference>
<comment type="caution">
    <text evidence="10">The sequence shown here is derived from an EMBL/GenBank/DDBJ whole genome shotgun (WGS) entry which is preliminary data.</text>
</comment>
<organism evidence="10 11">
    <name type="scientific">Xanthobacter oligotrophicus</name>
    <dbReference type="NCBI Taxonomy" id="2607286"/>
    <lineage>
        <taxon>Bacteria</taxon>
        <taxon>Pseudomonadati</taxon>
        <taxon>Pseudomonadota</taxon>
        <taxon>Alphaproteobacteria</taxon>
        <taxon>Hyphomicrobiales</taxon>
        <taxon>Xanthobacteraceae</taxon>
        <taxon>Xanthobacter</taxon>
    </lineage>
</organism>
<evidence type="ECO:0000256" key="5">
    <source>
        <dbReference type="ARBA" id="ARBA00022692"/>
    </source>
</evidence>
<name>A0ABW6ZUM2_9HYPH</name>
<evidence type="ECO:0000256" key="7">
    <source>
        <dbReference type="ARBA" id="ARBA00023136"/>
    </source>
</evidence>
<evidence type="ECO:0000313" key="11">
    <source>
        <dbReference type="Proteomes" id="UP001604002"/>
    </source>
</evidence>
<evidence type="ECO:0000256" key="2">
    <source>
        <dbReference type="ARBA" id="ARBA00007069"/>
    </source>
</evidence>
<keyword evidence="5 8" id="KW-0812">Transmembrane</keyword>
<feature type="transmembrane region" description="Helical" evidence="8">
    <location>
        <begin position="108"/>
        <end position="131"/>
    </location>
</feature>
<feature type="transmembrane region" description="Helical" evidence="8">
    <location>
        <begin position="20"/>
        <end position="40"/>
    </location>
</feature>
<dbReference type="Gene3D" id="1.10.3720.10">
    <property type="entry name" value="MetI-like"/>
    <property type="match status" value="1"/>
</dbReference>
<comment type="subcellular location">
    <subcellularLocation>
        <location evidence="1 8">Cell membrane</location>
        <topology evidence="1 8">Multi-pass membrane protein</topology>
    </subcellularLocation>
</comment>
<dbReference type="PROSITE" id="PS50928">
    <property type="entry name" value="ABC_TM1"/>
    <property type="match status" value="1"/>
</dbReference>
<dbReference type="PANTHER" id="PTHR42929">
    <property type="entry name" value="INNER MEMBRANE ABC TRANSPORTER PERMEASE PROTEIN YDCU-RELATED-RELATED"/>
    <property type="match status" value="1"/>
</dbReference>
<keyword evidence="3 8" id="KW-0813">Transport</keyword>